<feature type="region of interest" description="Disordered" evidence="1">
    <location>
        <begin position="167"/>
        <end position="191"/>
    </location>
</feature>
<accession>A0A0K9PI15</accession>
<gene>
    <name evidence="2" type="ORF">ZOSMA_253G00120</name>
</gene>
<keyword evidence="3" id="KW-1185">Reference proteome</keyword>
<dbReference type="OrthoDB" id="741493at2759"/>
<dbReference type="Proteomes" id="UP000036987">
    <property type="component" value="Unassembled WGS sequence"/>
</dbReference>
<proteinExistence type="predicted"/>
<dbReference type="EMBL" id="LFYR01000876">
    <property type="protein sequence ID" value="KMZ67892.1"/>
    <property type="molecule type" value="Genomic_DNA"/>
</dbReference>
<dbReference type="AlphaFoldDB" id="A0A0K9PI15"/>
<comment type="caution">
    <text evidence="2">The sequence shown here is derived from an EMBL/GenBank/DDBJ whole genome shotgun (WGS) entry which is preliminary data.</text>
</comment>
<protein>
    <submittedName>
        <fullName evidence="2">Uncharacterized protein</fullName>
    </submittedName>
</protein>
<dbReference type="PANTHER" id="PTHR46635">
    <property type="entry name" value="GLYCOSYL TRANSFERASE FAMILY 1 PROTEIN"/>
    <property type="match status" value="1"/>
</dbReference>
<dbReference type="STRING" id="29655.A0A0K9PI15"/>
<evidence type="ECO:0000313" key="2">
    <source>
        <dbReference type="EMBL" id="KMZ67892.1"/>
    </source>
</evidence>
<reference evidence="3" key="1">
    <citation type="journal article" date="2016" name="Nature">
        <title>The genome of the seagrass Zostera marina reveals angiosperm adaptation to the sea.</title>
        <authorList>
            <person name="Olsen J.L."/>
            <person name="Rouze P."/>
            <person name="Verhelst B."/>
            <person name="Lin Y.-C."/>
            <person name="Bayer T."/>
            <person name="Collen J."/>
            <person name="Dattolo E."/>
            <person name="De Paoli E."/>
            <person name="Dittami S."/>
            <person name="Maumus F."/>
            <person name="Michel G."/>
            <person name="Kersting A."/>
            <person name="Lauritano C."/>
            <person name="Lohaus R."/>
            <person name="Toepel M."/>
            <person name="Tonon T."/>
            <person name="Vanneste K."/>
            <person name="Amirebrahimi M."/>
            <person name="Brakel J."/>
            <person name="Bostroem C."/>
            <person name="Chovatia M."/>
            <person name="Grimwood J."/>
            <person name="Jenkins J.W."/>
            <person name="Jueterbock A."/>
            <person name="Mraz A."/>
            <person name="Stam W.T."/>
            <person name="Tice H."/>
            <person name="Bornberg-Bauer E."/>
            <person name="Green P.J."/>
            <person name="Pearson G.A."/>
            <person name="Procaccini G."/>
            <person name="Duarte C.M."/>
            <person name="Schmutz J."/>
            <person name="Reusch T.B.H."/>
            <person name="Van de Peer Y."/>
        </authorList>
    </citation>
    <scope>NUCLEOTIDE SEQUENCE [LARGE SCALE GENOMIC DNA]</scope>
    <source>
        <strain evidence="3">cv. Finnish</strain>
    </source>
</reference>
<evidence type="ECO:0000256" key="1">
    <source>
        <dbReference type="SAM" id="MobiDB-lite"/>
    </source>
</evidence>
<name>A0A0K9PI15_ZOSMR</name>
<organism evidence="2 3">
    <name type="scientific">Zostera marina</name>
    <name type="common">Eelgrass</name>
    <dbReference type="NCBI Taxonomy" id="29655"/>
    <lineage>
        <taxon>Eukaryota</taxon>
        <taxon>Viridiplantae</taxon>
        <taxon>Streptophyta</taxon>
        <taxon>Embryophyta</taxon>
        <taxon>Tracheophyta</taxon>
        <taxon>Spermatophyta</taxon>
        <taxon>Magnoliopsida</taxon>
        <taxon>Liliopsida</taxon>
        <taxon>Zosteraceae</taxon>
        <taxon>Zostera</taxon>
    </lineage>
</organism>
<evidence type="ECO:0000313" key="3">
    <source>
        <dbReference type="Proteomes" id="UP000036987"/>
    </source>
</evidence>
<sequence length="191" mass="22637">MYSLPNNMPALPPMPTDGDYWSMLHSWVMPTSSFLKFIMFSRMFVDSLHKVNNNHTRNFCLLGSSKSELLEHLVNVWAYHSAIKMVYIDPSSGELSEQHPVELRKGKMWVKYFNFSLLKSMDEDFAEEADDDLPTKDPKWLWPQTGQVHWQGILDREREDRYRKKMNKLKRNQQKQLTREKHGYKQKALGI</sequence>
<dbReference type="OMA" id="WAYHSAI"/>
<dbReference type="PANTHER" id="PTHR46635:SF2">
    <property type="entry name" value="GLYCOSYL TRANSFERASE FAMILY 1 DOMAIN-CONTAINING PROTEIN"/>
    <property type="match status" value="1"/>
</dbReference>